<gene>
    <name evidence="1" type="ORF">MKO06_04355</name>
</gene>
<proteinExistence type="predicted"/>
<reference evidence="1" key="1">
    <citation type="submission" date="2022-07" db="EMBL/GenBank/DDBJ databases">
        <title>Gramela sediminis sp. nov., isolated from deep-sea sediment of the Indian Ocean.</title>
        <authorList>
            <person name="Shi H."/>
        </authorList>
    </citation>
    <scope>NUCLEOTIDE SEQUENCE</scope>
    <source>
        <strain evidence="1">GC03-9</strain>
    </source>
</reference>
<comment type="caution">
    <text evidence="1">The sequence shown here is derived from an EMBL/GenBank/DDBJ whole genome shotgun (WGS) entry which is preliminary data.</text>
</comment>
<dbReference type="AlphaFoldDB" id="A0A9X2IAK8"/>
<accession>A0A9X2IAK8</accession>
<dbReference type="EMBL" id="JANCNS010000001">
    <property type="protein sequence ID" value="MCP9199128.1"/>
    <property type="molecule type" value="Genomic_DNA"/>
</dbReference>
<evidence type="ECO:0000313" key="1">
    <source>
        <dbReference type="EMBL" id="MCP9199128.1"/>
    </source>
</evidence>
<sequence length="95" mass="11448">MSTKKSDSQRLKILVIKRIIRMEKRQREFFERIEAQKGMDAYLTVDEIQKEFGVSRSTFNRYRIKGLKVLQNGYKGKITVRKGDFVEFLKNRRSW</sequence>
<evidence type="ECO:0000313" key="2">
    <source>
        <dbReference type="Proteomes" id="UP001155280"/>
    </source>
</evidence>
<protein>
    <submittedName>
        <fullName evidence="1">Helix-turn-helix domain-containing protein</fullName>
    </submittedName>
</protein>
<name>A0A9X2IAK8_9FLAO</name>
<organism evidence="1 2">
    <name type="scientific">Christiangramia oceanisediminis</name>
    <dbReference type="NCBI Taxonomy" id="2920386"/>
    <lineage>
        <taxon>Bacteria</taxon>
        <taxon>Pseudomonadati</taxon>
        <taxon>Bacteroidota</taxon>
        <taxon>Flavobacteriia</taxon>
        <taxon>Flavobacteriales</taxon>
        <taxon>Flavobacteriaceae</taxon>
        <taxon>Christiangramia</taxon>
    </lineage>
</organism>
<dbReference type="Proteomes" id="UP001155280">
    <property type="component" value="Unassembled WGS sequence"/>
</dbReference>
<keyword evidence="2" id="KW-1185">Reference proteome</keyword>
<dbReference type="RefSeq" id="WP_241549438.1">
    <property type="nucleotide sequence ID" value="NZ_JANCNS010000001.1"/>
</dbReference>